<dbReference type="PANTHER" id="PTHR21212">
    <property type="entry name" value="BERNARDINELLI-SEIP CONGENITAL LIPODYSTROPHY 2 HOMOLOG BSCL2 PROTEIN"/>
    <property type="match status" value="1"/>
</dbReference>
<evidence type="ECO:0000256" key="1">
    <source>
        <dbReference type="ARBA" id="ARBA00004477"/>
    </source>
</evidence>
<evidence type="ECO:0000256" key="7">
    <source>
        <dbReference type="ARBA" id="ARBA00023136"/>
    </source>
</evidence>
<keyword evidence="4" id="KW-0256">Endoplasmic reticulum</keyword>
<dbReference type="CDD" id="cd23995">
    <property type="entry name" value="Seipin_BSCL2_like"/>
    <property type="match status" value="1"/>
</dbReference>
<dbReference type="GO" id="GO:0006629">
    <property type="term" value="P:lipid metabolic process"/>
    <property type="evidence" value="ECO:0007669"/>
    <property type="project" value="UniProtKB-KW"/>
</dbReference>
<dbReference type="GO" id="GO:0140042">
    <property type="term" value="P:lipid droplet formation"/>
    <property type="evidence" value="ECO:0007669"/>
    <property type="project" value="UniProtKB-ARBA"/>
</dbReference>
<feature type="region of interest" description="Disordered" evidence="8">
    <location>
        <begin position="303"/>
        <end position="340"/>
    </location>
</feature>
<sequence>MRLYELLVNFLDPFGVIRGYIVKPANDFAFSLFVHYKNRTTEGVNNVRELLLKSLIVLFTASAIIWTAIFMYITFYYTYMPAIAHMRPVHMQFKTCDYVQGPCTYPSAHVSLTKKQQLLMVGQPYKVLVNIDMPETPQNQDVGMFMVCAEMRDQSTSLRGHSCRSAMLRYKSPLLNTLITWIMSPLLILGLREQKQIIPVELFSDYLDEKTYPVTDIYVEIQNKAVQFYDVNLQITAQLSGLRFFMFHWPILSATIGVSTNLFVILLICLLSWYHWSDTTWIEEAREKYEAIRKLNPLGDTGKSHTEVTTTGDTFIDDEDMSNIEDVHEDSESPSEGFVK</sequence>
<proteinExistence type="predicted"/>
<organism evidence="10">
    <name type="scientific">Nyssomyia neivai</name>
    <dbReference type="NCBI Taxonomy" id="330878"/>
    <lineage>
        <taxon>Eukaryota</taxon>
        <taxon>Metazoa</taxon>
        <taxon>Ecdysozoa</taxon>
        <taxon>Arthropoda</taxon>
        <taxon>Hexapoda</taxon>
        <taxon>Insecta</taxon>
        <taxon>Pterygota</taxon>
        <taxon>Neoptera</taxon>
        <taxon>Endopterygota</taxon>
        <taxon>Diptera</taxon>
        <taxon>Nematocera</taxon>
        <taxon>Psychodoidea</taxon>
        <taxon>Psychodidae</taxon>
        <taxon>Nyssomyia</taxon>
    </lineage>
</organism>
<evidence type="ECO:0000256" key="4">
    <source>
        <dbReference type="ARBA" id="ARBA00022824"/>
    </source>
</evidence>
<comment type="subcellular location">
    <subcellularLocation>
        <location evidence="1">Endoplasmic reticulum membrane</location>
        <topology evidence="1">Multi-pass membrane protein</topology>
    </subcellularLocation>
</comment>
<evidence type="ECO:0000256" key="5">
    <source>
        <dbReference type="ARBA" id="ARBA00022989"/>
    </source>
</evidence>
<dbReference type="InterPro" id="IPR009617">
    <property type="entry name" value="Seipin"/>
</dbReference>
<evidence type="ECO:0000256" key="9">
    <source>
        <dbReference type="SAM" id="Phobius"/>
    </source>
</evidence>
<keyword evidence="3 9" id="KW-0812">Transmembrane</keyword>
<feature type="transmembrane region" description="Helical" evidence="9">
    <location>
        <begin position="55"/>
        <end position="77"/>
    </location>
</feature>
<feature type="transmembrane region" description="Helical" evidence="9">
    <location>
        <begin position="251"/>
        <end position="276"/>
    </location>
</feature>
<feature type="compositionally biased region" description="Acidic residues" evidence="8">
    <location>
        <begin position="315"/>
        <end position="333"/>
    </location>
</feature>
<evidence type="ECO:0000256" key="2">
    <source>
        <dbReference type="ARBA" id="ARBA00022064"/>
    </source>
</evidence>
<dbReference type="GO" id="GO:0005789">
    <property type="term" value="C:endoplasmic reticulum membrane"/>
    <property type="evidence" value="ECO:0007669"/>
    <property type="project" value="UniProtKB-SubCell"/>
</dbReference>
<dbReference type="EMBL" id="GFDF01007456">
    <property type="protein sequence ID" value="JAV06628.1"/>
    <property type="molecule type" value="Transcribed_RNA"/>
</dbReference>
<evidence type="ECO:0000256" key="8">
    <source>
        <dbReference type="SAM" id="MobiDB-lite"/>
    </source>
</evidence>
<keyword evidence="5 9" id="KW-1133">Transmembrane helix</keyword>
<reference evidence="10" key="1">
    <citation type="submission" date="2016-12" db="EMBL/GenBank/DDBJ databases">
        <title>An insight into the sialome and mialome of the sand fly, Nyssomyia neivai.</title>
        <authorList>
            <person name="Sebastian V."/>
            <person name="Goulart T.M."/>
            <person name="Oliveira W."/>
            <person name="Calvo E."/>
            <person name="Oliveira L.F."/>
            <person name="Pinto M.C."/>
            <person name="Rosselino A.M."/>
            <person name="Ribeiro J.M."/>
        </authorList>
    </citation>
    <scope>NUCLEOTIDE SEQUENCE</scope>
</reference>
<evidence type="ECO:0000256" key="3">
    <source>
        <dbReference type="ARBA" id="ARBA00022692"/>
    </source>
</evidence>
<name>A0A1L8DJI7_9DIPT</name>
<dbReference type="PANTHER" id="PTHR21212:SF0">
    <property type="entry name" value="SEIPIN"/>
    <property type="match status" value="1"/>
</dbReference>
<evidence type="ECO:0000256" key="6">
    <source>
        <dbReference type="ARBA" id="ARBA00023098"/>
    </source>
</evidence>
<keyword evidence="6" id="KW-0443">Lipid metabolism</keyword>
<keyword evidence="7 9" id="KW-0472">Membrane</keyword>
<protein>
    <recommendedName>
        <fullName evidence="2">Seipin</fullName>
    </recommendedName>
</protein>
<accession>A0A1L8DJI7</accession>
<dbReference type="Pfam" id="PF06775">
    <property type="entry name" value="Seipin"/>
    <property type="match status" value="1"/>
</dbReference>
<dbReference type="AlphaFoldDB" id="A0A1L8DJI7"/>
<evidence type="ECO:0000313" key="10">
    <source>
        <dbReference type="EMBL" id="JAV06628.1"/>
    </source>
</evidence>